<gene>
    <name evidence="2" type="ORF">MPHL21000_21790</name>
</gene>
<protein>
    <submittedName>
        <fullName evidence="2">FAD-dependent oxidoreductase</fullName>
    </submittedName>
</protein>
<dbReference type="Gene3D" id="3.30.9.10">
    <property type="entry name" value="D-Amino Acid Oxidase, subunit A, domain 2"/>
    <property type="match status" value="1"/>
</dbReference>
<name>A0A5N5UU41_MYCPH</name>
<dbReference type="Gene3D" id="3.50.50.60">
    <property type="entry name" value="FAD/NAD(P)-binding domain"/>
    <property type="match status" value="1"/>
</dbReference>
<dbReference type="InterPro" id="IPR036188">
    <property type="entry name" value="FAD/NAD-bd_sf"/>
</dbReference>
<evidence type="ECO:0000313" key="2">
    <source>
        <dbReference type="EMBL" id="KAB7752597.1"/>
    </source>
</evidence>
<sequence length="468" mass="52174">MKTVFDDPVDPGLIERSLSASTFASVWLDIPRPQYPELTAPITCDLLVVGGGYTGLWTALHAARRDASRRIVLIEANRIGWAASGRNGGFVDASLTHGVENGKARWPNEFDKLTEMGMENLDGMATEIAELGLDTEWERTGMLSVATEPHQVQWLREAADDGHGRFLDTAEVRAEVNSPTYRAGLFDAESCAIVNPAKLALELARACREAGVQIFEHTNAHRLDSGHTGLRVHTGHTVITARQAVLATNVFRSLLRRNRLYTVPVYDYVLATEPLTDAQLDRIGWANRQGVGDCGNQFHYYRLTRDNRIVWGGYDAVYHYGRRVDPRYEDRPATYRKLAAHFFLTFPQLDDVRFSHRWAGAIDTNTRFCAHWGLAREGRVAYVNGFTGLGVAATRFAADVCLDLLSGQPTPRTELEMVRKRPLPFPPEPLASVGIQATRWSLDRADHSAGRRNLFLRTLDALGLGFDS</sequence>
<dbReference type="SUPFAM" id="SSF51905">
    <property type="entry name" value="FAD/NAD(P)-binding domain"/>
    <property type="match status" value="1"/>
</dbReference>
<proteinExistence type="predicted"/>
<dbReference type="PANTHER" id="PTHR13847:SF281">
    <property type="entry name" value="FAD DEPENDENT OXIDOREDUCTASE DOMAIN-CONTAINING PROTEIN"/>
    <property type="match status" value="1"/>
</dbReference>
<comment type="caution">
    <text evidence="2">The sequence shown here is derived from an EMBL/GenBank/DDBJ whole genome shotgun (WGS) entry which is preliminary data.</text>
</comment>
<accession>A0A5N5UU41</accession>
<dbReference type="PRINTS" id="PR00411">
    <property type="entry name" value="PNDRDTASEI"/>
</dbReference>
<dbReference type="Proteomes" id="UP000325690">
    <property type="component" value="Unassembled WGS sequence"/>
</dbReference>
<organism evidence="2 3">
    <name type="scientific">Mycolicibacterium phlei DSM 43239 = CCUG 21000</name>
    <dbReference type="NCBI Taxonomy" id="1226750"/>
    <lineage>
        <taxon>Bacteria</taxon>
        <taxon>Bacillati</taxon>
        <taxon>Actinomycetota</taxon>
        <taxon>Actinomycetes</taxon>
        <taxon>Mycobacteriales</taxon>
        <taxon>Mycobacteriaceae</taxon>
        <taxon>Mycolicibacterium</taxon>
    </lineage>
</organism>
<feature type="domain" description="FAD dependent oxidoreductase" evidence="1">
    <location>
        <begin position="45"/>
        <end position="399"/>
    </location>
</feature>
<dbReference type="EMBL" id="ANBP01000044">
    <property type="protein sequence ID" value="KAB7752597.1"/>
    <property type="molecule type" value="Genomic_DNA"/>
</dbReference>
<dbReference type="InterPro" id="IPR006076">
    <property type="entry name" value="FAD-dep_OxRdtase"/>
</dbReference>
<dbReference type="GO" id="GO:0005737">
    <property type="term" value="C:cytoplasm"/>
    <property type="evidence" value="ECO:0007669"/>
    <property type="project" value="TreeGrafter"/>
</dbReference>
<reference evidence="2 3" key="1">
    <citation type="submission" date="2012-10" db="EMBL/GenBank/DDBJ databases">
        <title>The draft sequence of the Mycobacterium pheli genome.</title>
        <authorList>
            <person name="Pettersson B.M.F."/>
            <person name="Das S."/>
            <person name="Dasgupta S."/>
            <person name="Bhattacharya A."/>
            <person name="Kirsebom L.A."/>
        </authorList>
    </citation>
    <scope>NUCLEOTIDE SEQUENCE [LARGE SCALE GENOMIC DNA]</scope>
    <source>
        <strain evidence="2 3">CCUG 21000</strain>
    </source>
</reference>
<dbReference type="Pfam" id="PF01266">
    <property type="entry name" value="DAO"/>
    <property type="match status" value="1"/>
</dbReference>
<dbReference type="GeneID" id="74302695"/>
<dbReference type="RefSeq" id="WP_061481811.1">
    <property type="nucleotide sequence ID" value="NZ_ANBO01000043.1"/>
</dbReference>
<dbReference type="AlphaFoldDB" id="A0A5N5UU41"/>
<evidence type="ECO:0000259" key="1">
    <source>
        <dbReference type="Pfam" id="PF01266"/>
    </source>
</evidence>
<evidence type="ECO:0000313" key="3">
    <source>
        <dbReference type="Proteomes" id="UP000325690"/>
    </source>
</evidence>
<keyword evidence="3" id="KW-1185">Reference proteome</keyword>
<dbReference type="PANTHER" id="PTHR13847">
    <property type="entry name" value="SARCOSINE DEHYDROGENASE-RELATED"/>
    <property type="match status" value="1"/>
</dbReference>